<name>A0ABD0PKF1_CIRMR</name>
<keyword evidence="3" id="KW-1185">Reference proteome</keyword>
<gene>
    <name evidence="2" type="ORF">M9458_030480</name>
</gene>
<evidence type="ECO:0000256" key="1">
    <source>
        <dbReference type="SAM" id="MobiDB-lite"/>
    </source>
</evidence>
<evidence type="ECO:0000313" key="2">
    <source>
        <dbReference type="EMBL" id="KAL0174512.1"/>
    </source>
</evidence>
<accession>A0ABD0PKF1</accession>
<proteinExistence type="predicted"/>
<evidence type="ECO:0000313" key="3">
    <source>
        <dbReference type="Proteomes" id="UP001529510"/>
    </source>
</evidence>
<dbReference type="Proteomes" id="UP001529510">
    <property type="component" value="Unassembled WGS sequence"/>
</dbReference>
<comment type="caution">
    <text evidence="2">The sequence shown here is derived from an EMBL/GenBank/DDBJ whole genome shotgun (WGS) entry which is preliminary data.</text>
</comment>
<feature type="region of interest" description="Disordered" evidence="1">
    <location>
        <begin position="35"/>
        <end position="55"/>
    </location>
</feature>
<dbReference type="AlphaFoldDB" id="A0ABD0PKF1"/>
<dbReference type="EMBL" id="JAMKFB020000015">
    <property type="protein sequence ID" value="KAL0174512.1"/>
    <property type="molecule type" value="Genomic_DNA"/>
</dbReference>
<protein>
    <submittedName>
        <fullName evidence="2">Uncharacterized protein</fullName>
    </submittedName>
</protein>
<reference evidence="2 3" key="1">
    <citation type="submission" date="2024-05" db="EMBL/GenBank/DDBJ databases">
        <title>Genome sequencing and assembly of Indian major carp, Cirrhinus mrigala (Hamilton, 1822).</title>
        <authorList>
            <person name="Mohindra V."/>
            <person name="Chowdhury L.M."/>
            <person name="Lal K."/>
            <person name="Jena J.K."/>
        </authorList>
    </citation>
    <scope>NUCLEOTIDE SEQUENCE [LARGE SCALE GENOMIC DNA]</scope>
    <source>
        <strain evidence="2">CM1030</strain>
        <tissue evidence="2">Blood</tissue>
    </source>
</reference>
<feature type="non-terminal residue" evidence="2">
    <location>
        <position position="55"/>
    </location>
</feature>
<organism evidence="2 3">
    <name type="scientific">Cirrhinus mrigala</name>
    <name type="common">Mrigala</name>
    <dbReference type="NCBI Taxonomy" id="683832"/>
    <lineage>
        <taxon>Eukaryota</taxon>
        <taxon>Metazoa</taxon>
        <taxon>Chordata</taxon>
        <taxon>Craniata</taxon>
        <taxon>Vertebrata</taxon>
        <taxon>Euteleostomi</taxon>
        <taxon>Actinopterygii</taxon>
        <taxon>Neopterygii</taxon>
        <taxon>Teleostei</taxon>
        <taxon>Ostariophysi</taxon>
        <taxon>Cypriniformes</taxon>
        <taxon>Cyprinidae</taxon>
        <taxon>Labeoninae</taxon>
        <taxon>Labeonini</taxon>
        <taxon>Cirrhinus</taxon>
    </lineage>
</organism>
<sequence>MEVSAVNPLPVVVSLKKASSTFSASPATFYPNATSGQSASMGNGIPECPSAYLDQ</sequence>